<protein>
    <submittedName>
        <fullName evidence="1">Uncharacterized protein</fullName>
    </submittedName>
</protein>
<name>A0A1X0QE65_9MICR</name>
<keyword evidence="2" id="KW-1185">Reference proteome</keyword>
<dbReference type="EMBL" id="LVKB01000002">
    <property type="protein sequence ID" value="ORD98077.1"/>
    <property type="molecule type" value="Genomic_DNA"/>
</dbReference>
<gene>
    <name evidence="1" type="ORF">HERIO_91</name>
</gene>
<evidence type="ECO:0000313" key="2">
    <source>
        <dbReference type="Proteomes" id="UP000192356"/>
    </source>
</evidence>
<dbReference type="Proteomes" id="UP000192356">
    <property type="component" value="Unassembled WGS sequence"/>
</dbReference>
<accession>A0A1X0QE65</accession>
<organism evidence="1 2">
    <name type="scientific">Hepatospora eriocheir</name>
    <dbReference type="NCBI Taxonomy" id="1081669"/>
    <lineage>
        <taxon>Eukaryota</taxon>
        <taxon>Fungi</taxon>
        <taxon>Fungi incertae sedis</taxon>
        <taxon>Microsporidia</taxon>
        <taxon>Hepatosporidae</taxon>
        <taxon>Hepatospora</taxon>
    </lineage>
</organism>
<dbReference type="VEuPathDB" id="MicrosporidiaDB:HERIO_91"/>
<dbReference type="VEuPathDB" id="MicrosporidiaDB:A0H76_1604"/>
<sequence>MIYKGMTIFSYKSNQKNNLINYCKHNSPIIKQSPFNSNLFEIYTTPSKKLEVRIFSNQTLEIVLYSYEIEYTEYILIERVNGLEFSIKGKNINFFKSNKNEFFTIGFYNLEDLNDFIKIMKEDSVNYYDIFISKFKILTDYKENTNYINSFKEDFKKLLN</sequence>
<reference evidence="1 2" key="1">
    <citation type="journal article" date="2017" name="Environ. Microbiol.">
        <title>Decay of the glycolytic pathway and adaptation to intranuclear parasitism within Enterocytozoonidae microsporidia.</title>
        <authorList>
            <person name="Wiredu Boakye D."/>
            <person name="Jaroenlak P."/>
            <person name="Prachumwat A."/>
            <person name="Williams T.A."/>
            <person name="Bateman K.S."/>
            <person name="Itsathitphaisarn O."/>
            <person name="Sritunyalucksana K."/>
            <person name="Paszkiewicz K.H."/>
            <person name="Moore K.A."/>
            <person name="Stentiford G.D."/>
            <person name="Williams B.A."/>
        </authorList>
    </citation>
    <scope>NUCLEOTIDE SEQUENCE [LARGE SCALE GENOMIC DNA]</scope>
    <source>
        <strain evidence="1 2">GB1</strain>
    </source>
</reference>
<proteinExistence type="predicted"/>
<dbReference type="AlphaFoldDB" id="A0A1X0QE65"/>
<comment type="caution">
    <text evidence="1">The sequence shown here is derived from an EMBL/GenBank/DDBJ whole genome shotgun (WGS) entry which is preliminary data.</text>
</comment>
<evidence type="ECO:0000313" key="1">
    <source>
        <dbReference type="EMBL" id="ORD98077.1"/>
    </source>
</evidence>